<protein>
    <submittedName>
        <fullName evidence="1">Uncharacterized protein</fullName>
    </submittedName>
</protein>
<dbReference type="EMBL" id="CP024768">
    <property type="protein sequence ID" value="QGY28218.1"/>
    <property type="molecule type" value="Genomic_DNA"/>
</dbReference>
<dbReference type="Proteomes" id="UP000502005">
    <property type="component" value="Chromosome"/>
</dbReference>
<evidence type="ECO:0000313" key="1">
    <source>
        <dbReference type="EMBL" id="QGY28218.1"/>
    </source>
</evidence>
<name>A0A6B9FX43_PANCY</name>
<accession>A0A6B9FX43</accession>
<sequence length="63" mass="7029">MRLAIITPADMTAVTEICGVIMRQFYDTFMKKPTGGQEYKNRNVTAETGFLAGSIRICFSGNY</sequence>
<organism evidence="1 2">
    <name type="scientific">Pantoea cypripedii</name>
    <name type="common">Pectobacterium cypripedii</name>
    <name type="synonym">Erwinia cypripedii</name>
    <dbReference type="NCBI Taxonomy" id="55209"/>
    <lineage>
        <taxon>Bacteria</taxon>
        <taxon>Pseudomonadati</taxon>
        <taxon>Pseudomonadota</taxon>
        <taxon>Gammaproteobacteria</taxon>
        <taxon>Enterobacterales</taxon>
        <taxon>Erwiniaceae</taxon>
        <taxon>Pantoea</taxon>
    </lineage>
</organism>
<evidence type="ECO:0000313" key="2">
    <source>
        <dbReference type="Proteomes" id="UP000502005"/>
    </source>
</evidence>
<dbReference type="AlphaFoldDB" id="A0A6B9FX43"/>
<gene>
    <name evidence="1" type="ORF">CUN67_04380</name>
</gene>
<reference evidence="1 2" key="1">
    <citation type="submission" date="2017-11" db="EMBL/GenBank/DDBJ databases">
        <title>Genome sequence of Pantoea cypripedii NE1.</title>
        <authorList>
            <person name="Nascimento F.X."/>
        </authorList>
    </citation>
    <scope>NUCLEOTIDE SEQUENCE [LARGE SCALE GENOMIC DNA]</scope>
    <source>
        <strain evidence="1 2">NE1</strain>
    </source>
</reference>
<proteinExistence type="predicted"/>